<gene>
    <name evidence="1" type="ORF">H9649_01630</name>
</gene>
<comment type="caution">
    <text evidence="1">The sequence shown here is derived from an EMBL/GenBank/DDBJ whole genome shotgun (WGS) entry which is preliminary data.</text>
</comment>
<dbReference type="PANTHER" id="PTHR38433">
    <property type="match status" value="1"/>
</dbReference>
<evidence type="ECO:0000313" key="2">
    <source>
        <dbReference type="Proteomes" id="UP000626786"/>
    </source>
</evidence>
<evidence type="ECO:0000313" key="1">
    <source>
        <dbReference type="EMBL" id="MBD7983267.1"/>
    </source>
</evidence>
<dbReference type="EMBL" id="JACSQN010000001">
    <property type="protein sequence ID" value="MBD7983267.1"/>
    <property type="molecule type" value="Genomic_DNA"/>
</dbReference>
<dbReference type="PANTHER" id="PTHR38433:SF1">
    <property type="entry name" value="DUF1641 DOMAIN-CONTAINING PROTEIN"/>
    <property type="match status" value="1"/>
</dbReference>
<sequence length="160" mass="17461">MAAPITSIKKIELTDEELHQVKVHELQALIVEQQQSLNKILELTAELDKAGVLDALNAMIKAKDEIAGIAVHQASREPMTNMLNNAMNMAGILTAIDPEVTAKLKNGISSGIHEAELYGGTEEKVSIFQLMKALNDPDINRSIKFGMDFLKGMGKGLHDK</sequence>
<name>A0ABR8U5F7_9BACL</name>
<organism evidence="1 2">
    <name type="scientific">Sporosarcina quadrami</name>
    <dbReference type="NCBI Taxonomy" id="2762234"/>
    <lineage>
        <taxon>Bacteria</taxon>
        <taxon>Bacillati</taxon>
        <taxon>Bacillota</taxon>
        <taxon>Bacilli</taxon>
        <taxon>Bacillales</taxon>
        <taxon>Caryophanaceae</taxon>
        <taxon>Sporosarcina</taxon>
    </lineage>
</organism>
<dbReference type="InterPro" id="IPR012440">
    <property type="entry name" value="DUF1641"/>
</dbReference>
<dbReference type="Pfam" id="PF07849">
    <property type="entry name" value="DUF1641"/>
    <property type="match status" value="1"/>
</dbReference>
<reference evidence="1 2" key="1">
    <citation type="submission" date="2020-08" db="EMBL/GenBank/DDBJ databases">
        <title>A Genomic Blueprint of the Chicken Gut Microbiome.</title>
        <authorList>
            <person name="Gilroy R."/>
            <person name="Ravi A."/>
            <person name="Getino M."/>
            <person name="Pursley I."/>
            <person name="Horton D.L."/>
            <person name="Alikhan N.-F."/>
            <person name="Baker D."/>
            <person name="Gharbi K."/>
            <person name="Hall N."/>
            <person name="Watson M."/>
            <person name="Adriaenssens E.M."/>
            <person name="Foster-Nyarko E."/>
            <person name="Jarju S."/>
            <person name="Secka A."/>
            <person name="Antonio M."/>
            <person name="Oren A."/>
            <person name="Chaudhuri R."/>
            <person name="La Ragione R.M."/>
            <person name="Hildebrand F."/>
            <person name="Pallen M.J."/>
        </authorList>
    </citation>
    <scope>NUCLEOTIDE SEQUENCE [LARGE SCALE GENOMIC DNA]</scope>
    <source>
        <strain evidence="1 2">Sa2YVA2</strain>
    </source>
</reference>
<dbReference type="RefSeq" id="WP_191692898.1">
    <property type="nucleotide sequence ID" value="NZ_JACSQN010000001.1"/>
</dbReference>
<protein>
    <submittedName>
        <fullName evidence="1">DUF1641 domain-containing protein</fullName>
    </submittedName>
</protein>
<proteinExistence type="predicted"/>
<keyword evidence="2" id="KW-1185">Reference proteome</keyword>
<accession>A0ABR8U5F7</accession>
<dbReference type="Proteomes" id="UP000626786">
    <property type="component" value="Unassembled WGS sequence"/>
</dbReference>